<proteinExistence type="predicted"/>
<name>A0A372JGR3_9ACTN</name>
<evidence type="ECO:0000256" key="1">
    <source>
        <dbReference type="SAM" id="MobiDB-lite"/>
    </source>
</evidence>
<accession>A0A372JGR3</accession>
<keyword evidence="3" id="KW-1185">Reference proteome</keyword>
<evidence type="ECO:0000313" key="3">
    <source>
        <dbReference type="Proteomes" id="UP000261811"/>
    </source>
</evidence>
<feature type="region of interest" description="Disordered" evidence="1">
    <location>
        <begin position="1"/>
        <end position="61"/>
    </location>
</feature>
<evidence type="ECO:0000313" key="2">
    <source>
        <dbReference type="EMBL" id="RFU39205.1"/>
    </source>
</evidence>
<dbReference type="EMBL" id="QURH01000506">
    <property type="protein sequence ID" value="RFU39205.1"/>
    <property type="molecule type" value="Genomic_DNA"/>
</dbReference>
<dbReference type="Proteomes" id="UP000261811">
    <property type="component" value="Unassembled WGS sequence"/>
</dbReference>
<gene>
    <name evidence="2" type="ORF">DZF91_23640</name>
</gene>
<feature type="compositionally biased region" description="Basic and acidic residues" evidence="1">
    <location>
        <begin position="31"/>
        <end position="61"/>
    </location>
</feature>
<organism evidence="2 3">
    <name type="scientific">Actinomadura logoneensis</name>
    <dbReference type="NCBI Taxonomy" id="2293572"/>
    <lineage>
        <taxon>Bacteria</taxon>
        <taxon>Bacillati</taxon>
        <taxon>Actinomycetota</taxon>
        <taxon>Actinomycetes</taxon>
        <taxon>Streptosporangiales</taxon>
        <taxon>Thermomonosporaceae</taxon>
        <taxon>Actinomadura</taxon>
    </lineage>
</organism>
<sequence length="145" mass="15223">MAQAQARLAGRFTGLPEPGAGGQQPGAHAAPDAHDPHAHPHHGGRDLDPPGRDRDHTARDLDHAARDLAHAGRELLHAGLAHAGRDLEHSGRDLDRGDLDPAIAGLIARLPGPGGRMSSTAIARWTDAARAVLTLAYTDEDEPAR</sequence>
<comment type="caution">
    <text evidence="2">The sequence shown here is derived from an EMBL/GenBank/DDBJ whole genome shotgun (WGS) entry which is preliminary data.</text>
</comment>
<reference evidence="2 3" key="1">
    <citation type="submission" date="2018-08" db="EMBL/GenBank/DDBJ databases">
        <title>Actinomadura jelena sp. nov., a novel Actinomycete isolated from soil in Chad.</title>
        <authorList>
            <person name="Shi L."/>
        </authorList>
    </citation>
    <scope>NUCLEOTIDE SEQUENCE [LARGE SCALE GENOMIC DNA]</scope>
    <source>
        <strain evidence="2 3">NEAU-G17</strain>
    </source>
</reference>
<dbReference type="AlphaFoldDB" id="A0A372JGR3"/>
<protein>
    <submittedName>
        <fullName evidence="2">Uncharacterized protein</fullName>
    </submittedName>
</protein>